<comment type="caution">
    <text evidence="1">The sequence shown here is derived from an EMBL/GenBank/DDBJ whole genome shotgun (WGS) entry which is preliminary data.</text>
</comment>
<evidence type="ECO:0000313" key="2">
    <source>
        <dbReference type="Proteomes" id="UP001164929"/>
    </source>
</evidence>
<dbReference type="EMBL" id="JAQIZT010000011">
    <property type="protein sequence ID" value="KAJ6978813.1"/>
    <property type="molecule type" value="Genomic_DNA"/>
</dbReference>
<accession>A0AAD6M4G0</accession>
<organism evidence="1 2">
    <name type="scientific">Populus alba x Populus x berolinensis</name>
    <dbReference type="NCBI Taxonomy" id="444605"/>
    <lineage>
        <taxon>Eukaryota</taxon>
        <taxon>Viridiplantae</taxon>
        <taxon>Streptophyta</taxon>
        <taxon>Embryophyta</taxon>
        <taxon>Tracheophyta</taxon>
        <taxon>Spermatophyta</taxon>
        <taxon>Magnoliopsida</taxon>
        <taxon>eudicotyledons</taxon>
        <taxon>Gunneridae</taxon>
        <taxon>Pentapetalae</taxon>
        <taxon>rosids</taxon>
        <taxon>fabids</taxon>
        <taxon>Malpighiales</taxon>
        <taxon>Salicaceae</taxon>
        <taxon>Saliceae</taxon>
        <taxon>Populus</taxon>
    </lineage>
</organism>
<proteinExistence type="predicted"/>
<gene>
    <name evidence="1" type="ORF">NC653_027086</name>
</gene>
<keyword evidence="2" id="KW-1185">Reference proteome</keyword>
<dbReference type="Proteomes" id="UP001164929">
    <property type="component" value="Chromosome 11"/>
</dbReference>
<sequence length="48" mass="5480">MAAWFDESVAGFDDKSAFGMKQGKYTREDGHQEATCFDTMLEYVLVRP</sequence>
<name>A0AAD6M4G0_9ROSI</name>
<reference evidence="1" key="1">
    <citation type="journal article" date="2023" name="Mol. Ecol. Resour.">
        <title>Chromosome-level genome assembly of a triploid poplar Populus alba 'Berolinensis'.</title>
        <authorList>
            <person name="Chen S."/>
            <person name="Yu Y."/>
            <person name="Wang X."/>
            <person name="Wang S."/>
            <person name="Zhang T."/>
            <person name="Zhou Y."/>
            <person name="He R."/>
            <person name="Meng N."/>
            <person name="Wang Y."/>
            <person name="Liu W."/>
            <person name="Liu Z."/>
            <person name="Liu J."/>
            <person name="Guo Q."/>
            <person name="Huang H."/>
            <person name="Sederoff R.R."/>
            <person name="Wang G."/>
            <person name="Qu G."/>
            <person name="Chen S."/>
        </authorList>
    </citation>
    <scope>NUCLEOTIDE SEQUENCE</scope>
    <source>
        <strain evidence="1">SC-2020</strain>
    </source>
</reference>
<evidence type="ECO:0000313" key="1">
    <source>
        <dbReference type="EMBL" id="KAJ6978813.1"/>
    </source>
</evidence>
<protein>
    <submittedName>
        <fullName evidence="1">Uncharacterized protein</fullName>
    </submittedName>
</protein>
<dbReference type="AlphaFoldDB" id="A0AAD6M4G0"/>